<gene>
    <name evidence="2" type="ORF">GIS02_02335</name>
</gene>
<evidence type="ECO:0008006" key="4">
    <source>
        <dbReference type="Google" id="ProtNLM"/>
    </source>
</evidence>
<dbReference type="AlphaFoldDB" id="A0A848D8Z2"/>
<evidence type="ECO:0000313" key="3">
    <source>
        <dbReference type="Proteomes" id="UP000606580"/>
    </source>
</evidence>
<dbReference type="InterPro" id="IPR036439">
    <property type="entry name" value="Dockerin_dom_sf"/>
</dbReference>
<dbReference type="EMBL" id="WNEG01000044">
    <property type="protein sequence ID" value="NMG83026.1"/>
    <property type="molecule type" value="Genomic_DNA"/>
</dbReference>
<organism evidence="2 3">
    <name type="scientific">Candidatus Ethanoperedens thermophilum</name>
    <dbReference type="NCBI Taxonomy" id="2766897"/>
    <lineage>
        <taxon>Archaea</taxon>
        <taxon>Methanobacteriati</taxon>
        <taxon>Methanobacteriota</taxon>
        <taxon>Stenosarchaea group</taxon>
        <taxon>Methanomicrobia</taxon>
        <taxon>Methanosarcinales</taxon>
        <taxon>Methanosarcinales incertae sedis</taxon>
        <taxon>GOM Arc I cluster</taxon>
        <taxon>Candidatus Ethanoperedens</taxon>
    </lineage>
</organism>
<dbReference type="Gene3D" id="1.10.1330.10">
    <property type="entry name" value="Dockerin domain"/>
    <property type="match status" value="1"/>
</dbReference>
<name>A0A848D8Z2_9EURY</name>
<dbReference type="Proteomes" id="UP000606580">
    <property type="component" value="Unassembled WGS sequence"/>
</dbReference>
<evidence type="ECO:0000313" key="2">
    <source>
        <dbReference type="EMBL" id="NMG83026.1"/>
    </source>
</evidence>
<dbReference type="GO" id="GO:0000272">
    <property type="term" value="P:polysaccharide catabolic process"/>
    <property type="evidence" value="ECO:0007669"/>
    <property type="project" value="InterPro"/>
</dbReference>
<protein>
    <recommendedName>
        <fullName evidence="4">Dockerin domain-containing protein</fullName>
    </recommendedName>
</protein>
<reference evidence="2" key="1">
    <citation type="journal article" date="2020" name="MBio">
        <title>'Candidatus Ethanoperedens,' a Thermophilic Genus of Archaea Mediating the Anaerobic Oxidation of Ethane.</title>
        <authorList>
            <person name="Hahn C.J."/>
            <person name="Laso-Perez R."/>
            <person name="Vulcano F."/>
            <person name="Vaziourakis K.M."/>
            <person name="Stokke R."/>
            <person name="Steen I.H."/>
            <person name="Teske A."/>
            <person name="Boetius A."/>
            <person name="Liebeke M."/>
            <person name="Amann R."/>
            <person name="Knittel K."/>
            <person name="Wegener G."/>
        </authorList>
    </citation>
    <scope>NUCLEOTIDE SEQUENCE</scope>
    <source>
        <strain evidence="2">GoM-Arc1-LC-WB58</strain>
    </source>
</reference>
<accession>A0A848D8Z2</accession>
<comment type="caution">
    <text evidence="2">The sequence shown here is derived from an EMBL/GenBank/DDBJ whole genome shotgun (WGS) entry which is preliminary data.</text>
</comment>
<evidence type="ECO:0000256" key="1">
    <source>
        <dbReference type="SAM" id="MobiDB-lite"/>
    </source>
</evidence>
<feature type="region of interest" description="Disordered" evidence="1">
    <location>
        <begin position="1"/>
        <end position="47"/>
    </location>
</feature>
<feature type="compositionally biased region" description="Polar residues" evidence="1">
    <location>
        <begin position="9"/>
        <end position="33"/>
    </location>
</feature>
<sequence>MSLAACNKKATSTLTTSSPLQMPRSLSRSQSAAAHSMMQCSPPDVSGDGKVTSLDALMIMQAAAGTITL</sequence>
<proteinExistence type="predicted"/>